<feature type="domain" description="RNase H type-1" evidence="1">
    <location>
        <begin position="15"/>
        <end position="89"/>
    </location>
</feature>
<name>A0A314KUS8_NICAT</name>
<dbReference type="GO" id="GO:0003676">
    <property type="term" value="F:nucleic acid binding"/>
    <property type="evidence" value="ECO:0007669"/>
    <property type="project" value="InterPro"/>
</dbReference>
<dbReference type="InterPro" id="IPR044730">
    <property type="entry name" value="RNase_H-like_dom_plant"/>
</dbReference>
<evidence type="ECO:0000313" key="2">
    <source>
        <dbReference type="EMBL" id="OIT33110.1"/>
    </source>
</evidence>
<feature type="non-terminal residue" evidence="2">
    <location>
        <position position="1"/>
    </location>
</feature>
<gene>
    <name evidence="2" type="ORF">A4A49_60474</name>
</gene>
<dbReference type="SUPFAM" id="SSF53098">
    <property type="entry name" value="Ribonuclease H-like"/>
    <property type="match status" value="1"/>
</dbReference>
<organism evidence="2 3">
    <name type="scientific">Nicotiana attenuata</name>
    <name type="common">Coyote tobacco</name>
    <dbReference type="NCBI Taxonomy" id="49451"/>
    <lineage>
        <taxon>Eukaryota</taxon>
        <taxon>Viridiplantae</taxon>
        <taxon>Streptophyta</taxon>
        <taxon>Embryophyta</taxon>
        <taxon>Tracheophyta</taxon>
        <taxon>Spermatophyta</taxon>
        <taxon>Magnoliopsida</taxon>
        <taxon>eudicotyledons</taxon>
        <taxon>Gunneridae</taxon>
        <taxon>Pentapetalae</taxon>
        <taxon>asterids</taxon>
        <taxon>lamiids</taxon>
        <taxon>Solanales</taxon>
        <taxon>Solanaceae</taxon>
        <taxon>Nicotianoideae</taxon>
        <taxon>Nicotianeae</taxon>
        <taxon>Nicotiana</taxon>
    </lineage>
</organism>
<dbReference type="Gramene" id="OIT33110">
    <property type="protein sequence ID" value="OIT33110"/>
    <property type="gene ID" value="A4A49_60474"/>
</dbReference>
<comment type="caution">
    <text evidence="2">The sequence shown here is derived from an EMBL/GenBank/DDBJ whole genome shotgun (WGS) entry which is preliminary data.</text>
</comment>
<dbReference type="SMR" id="A0A314KUS8"/>
<dbReference type="Pfam" id="PF13456">
    <property type="entry name" value="RVT_3"/>
    <property type="match status" value="1"/>
</dbReference>
<reference evidence="2" key="1">
    <citation type="submission" date="2016-11" db="EMBL/GenBank/DDBJ databases">
        <title>The genome of Nicotiana attenuata.</title>
        <authorList>
            <person name="Xu S."/>
            <person name="Brockmoeller T."/>
            <person name="Gaquerel E."/>
            <person name="Navarro A."/>
            <person name="Kuhl H."/>
            <person name="Gase K."/>
            <person name="Ling Z."/>
            <person name="Zhou W."/>
            <person name="Kreitzer C."/>
            <person name="Stanke M."/>
            <person name="Tang H."/>
            <person name="Lyons E."/>
            <person name="Pandey P."/>
            <person name="Pandey S.P."/>
            <person name="Timmermann B."/>
            <person name="Baldwin I.T."/>
        </authorList>
    </citation>
    <scope>NUCLEOTIDE SEQUENCE [LARGE SCALE GENOMIC DNA]</scope>
    <source>
        <strain evidence="2">UT</strain>
    </source>
</reference>
<dbReference type="InterPro" id="IPR012337">
    <property type="entry name" value="RNaseH-like_sf"/>
</dbReference>
<dbReference type="PANTHER" id="PTHR47723">
    <property type="entry name" value="OS05G0353850 PROTEIN"/>
    <property type="match status" value="1"/>
</dbReference>
<dbReference type="InterPro" id="IPR036397">
    <property type="entry name" value="RNaseH_sf"/>
</dbReference>
<dbReference type="PANTHER" id="PTHR47723:SF23">
    <property type="entry name" value="REVERSE TRANSCRIPTASE-LIKE PROTEIN"/>
    <property type="match status" value="1"/>
</dbReference>
<dbReference type="InterPro" id="IPR053151">
    <property type="entry name" value="RNase_H-like"/>
</dbReference>
<proteinExistence type="predicted"/>
<evidence type="ECO:0000259" key="1">
    <source>
        <dbReference type="Pfam" id="PF13456"/>
    </source>
</evidence>
<dbReference type="AlphaFoldDB" id="A0A314KUS8"/>
<dbReference type="InterPro" id="IPR002156">
    <property type="entry name" value="RNaseH_domain"/>
</dbReference>
<dbReference type="EMBL" id="MJEQ01000940">
    <property type="protein sequence ID" value="OIT33110.1"/>
    <property type="molecule type" value="Genomic_DNA"/>
</dbReference>
<feature type="non-terminal residue" evidence="2">
    <location>
        <position position="109"/>
    </location>
</feature>
<dbReference type="GO" id="GO:0004523">
    <property type="term" value="F:RNA-DNA hybrid ribonuclease activity"/>
    <property type="evidence" value="ECO:0007669"/>
    <property type="project" value="InterPro"/>
</dbReference>
<evidence type="ECO:0000313" key="3">
    <source>
        <dbReference type="Proteomes" id="UP000187609"/>
    </source>
</evidence>
<protein>
    <recommendedName>
        <fullName evidence="1">RNase H type-1 domain-containing protein</fullName>
    </recommendedName>
</protein>
<accession>A0A314KUS8</accession>
<dbReference type="Proteomes" id="UP000187609">
    <property type="component" value="Unassembled WGS sequence"/>
</dbReference>
<dbReference type="CDD" id="cd06222">
    <property type="entry name" value="RNase_H_like"/>
    <property type="match status" value="1"/>
</dbReference>
<dbReference type="Gene3D" id="3.30.420.10">
    <property type="entry name" value="Ribonuclease H-like superfamily/Ribonuclease H"/>
    <property type="match status" value="1"/>
</dbReference>
<keyword evidence="3" id="KW-1185">Reference proteome</keyword>
<sequence length="109" mass="12299">IRWYPPTKHYKLTINGAYDKNNQITGTGGIIRDHNGNWIVGFAHKADATDALHAELPALMAGIELSFTKNLFPTVVETDSQVLCNLFKTNNFATHIFFMTAVFFLRLLE</sequence>